<protein>
    <recommendedName>
        <fullName evidence="1">Chalcone isomerase domain-containing protein</fullName>
    </recommendedName>
</protein>
<evidence type="ECO:0000313" key="3">
    <source>
        <dbReference type="Proteomes" id="UP000215188"/>
    </source>
</evidence>
<name>A0A229FU75_9BURK</name>
<reference evidence="2 3" key="1">
    <citation type="submission" date="2017-06" db="EMBL/GenBank/DDBJ databases">
        <title>Reclassification of a Polynucleobacter cosmopolitanus strain isolated from tropical Lake Victoria as Polynucleobacter victoriensis comb. nov.</title>
        <authorList>
            <person name="Hahn M.W."/>
        </authorList>
    </citation>
    <scope>NUCLEOTIDE SEQUENCE [LARGE SCALE GENOMIC DNA]</scope>
    <source>
        <strain evidence="2 3">MWH-MoIso2</strain>
    </source>
</reference>
<evidence type="ECO:0000313" key="2">
    <source>
        <dbReference type="EMBL" id="OXL14959.1"/>
    </source>
</evidence>
<dbReference type="Pfam" id="PF16036">
    <property type="entry name" value="Chalcone_3"/>
    <property type="match status" value="1"/>
</dbReference>
<evidence type="ECO:0000259" key="1">
    <source>
        <dbReference type="Pfam" id="PF16036"/>
    </source>
</evidence>
<dbReference type="OrthoDB" id="8527419at2"/>
<proteinExistence type="predicted"/>
<dbReference type="AlphaFoldDB" id="A0A229FU75"/>
<accession>A0A229FU75</accession>
<feature type="domain" description="Chalcone isomerase" evidence="1">
    <location>
        <begin position="78"/>
        <end position="182"/>
    </location>
</feature>
<keyword evidence="3" id="KW-1185">Reference proteome</keyword>
<organism evidence="2 3">
    <name type="scientific">Polynucleobacter cosmopolitanus</name>
    <dbReference type="NCBI Taxonomy" id="351345"/>
    <lineage>
        <taxon>Bacteria</taxon>
        <taxon>Pseudomonadati</taxon>
        <taxon>Pseudomonadota</taxon>
        <taxon>Betaproteobacteria</taxon>
        <taxon>Burkholderiales</taxon>
        <taxon>Burkholderiaceae</taxon>
        <taxon>Polynucleobacter</taxon>
    </lineage>
</organism>
<sequence>MISYLSKYRLFGLPVNAFFLCLAMLFSGVTIASSTHNQSLVSKNMSQVEGLGHGRMTYWGFTLYDAKLYASKELKGGIALDIQYLRKFEAKALVKQTLDELKNLGVSDTQRAEWADPLAKAFKTVQVGDSITAIKKPEGSTQFFYNGQFVSEISGESFSQAFFGIWLHPKTSAPQLRKVLLGQYCPRVNLEAYCHD</sequence>
<dbReference type="Proteomes" id="UP000215188">
    <property type="component" value="Unassembled WGS sequence"/>
</dbReference>
<dbReference type="EMBL" id="NJGG01000002">
    <property type="protein sequence ID" value="OXL14959.1"/>
    <property type="molecule type" value="Genomic_DNA"/>
</dbReference>
<dbReference type="InterPro" id="IPR016087">
    <property type="entry name" value="Chalcone_isomerase"/>
</dbReference>
<comment type="caution">
    <text evidence="2">The sequence shown here is derived from an EMBL/GenBank/DDBJ whole genome shotgun (WGS) entry which is preliminary data.</text>
</comment>
<dbReference type="RefSeq" id="WP_089515950.1">
    <property type="nucleotide sequence ID" value="NZ_NJGG01000002.1"/>
</dbReference>
<gene>
    <name evidence="2" type="ORF">AOC33_06475</name>
</gene>